<sequence>MDANKQKLAWALGCLTALSGCSSLYSGKEYSALHINPVMNVRHADTSAENLYHLGRYYHRMLSYANAIATYQKALMADPDYVEAHNALGVVYSSQGNYSLALEHFQKAIELTPTATYLHNNLGYAYLLQERYREAADAFQEALHFDPSNSKASRNLATIQKRLGLSEQDAITSIDPAATEQRPAIITLTANAPQSQIMQPSSPQSSQSLVQVAPQVYEFRNEDQKPAQVLPAVPATTSTAQPIPASRTIPVTASPIDQPIQLTPLVADRAAEVQPREKTDTAAIHPHKIEVSNGNGVTGMARNIATYLKQFGFDNTRLTNHETFRQAHTEIHYHPSALALAEKISQLMPSSVKIMETAELRSDTQLKILLGQDIASEVAFFNKQETIQLAQNDSNPR</sequence>
<keyword evidence="2 3" id="KW-0802">TPR repeat</keyword>
<gene>
    <name evidence="5" type="ORF">SAMN05421880_14218</name>
</gene>
<protein>
    <submittedName>
        <fullName evidence="5">Tetratricopeptide repeat-containing protein</fullName>
    </submittedName>
</protein>
<dbReference type="InterPro" id="IPR019734">
    <property type="entry name" value="TPR_rpt"/>
</dbReference>
<reference evidence="5 6" key="1">
    <citation type="submission" date="2016-10" db="EMBL/GenBank/DDBJ databases">
        <authorList>
            <person name="de Groot N.N."/>
        </authorList>
    </citation>
    <scope>NUCLEOTIDE SEQUENCE [LARGE SCALE GENOMIC DNA]</scope>
    <source>
        <strain evidence="5 6">Nm146</strain>
    </source>
</reference>
<dbReference type="Pfam" id="PF13181">
    <property type="entry name" value="TPR_8"/>
    <property type="match status" value="1"/>
</dbReference>
<dbReference type="RefSeq" id="WP_090672313.1">
    <property type="nucleotide sequence ID" value="NZ_FOUF01000042.1"/>
</dbReference>
<dbReference type="EMBL" id="FOUF01000042">
    <property type="protein sequence ID" value="SFM86646.1"/>
    <property type="molecule type" value="Genomic_DNA"/>
</dbReference>
<keyword evidence="6" id="KW-1185">Reference proteome</keyword>
<feature type="domain" description="LytR/CpsA/Psr regulator C-terminal" evidence="4">
    <location>
        <begin position="288"/>
        <end position="373"/>
    </location>
</feature>
<evidence type="ECO:0000313" key="6">
    <source>
        <dbReference type="Proteomes" id="UP000199561"/>
    </source>
</evidence>
<dbReference type="AlphaFoldDB" id="A0A1I4UCE3"/>
<feature type="repeat" description="TPR" evidence="3">
    <location>
        <begin position="48"/>
        <end position="81"/>
    </location>
</feature>
<dbReference type="InterPro" id="IPR027381">
    <property type="entry name" value="LytR/CpsA/Psr_C"/>
</dbReference>
<dbReference type="Gene3D" id="3.30.70.2390">
    <property type="match status" value="1"/>
</dbReference>
<dbReference type="PROSITE" id="PS50293">
    <property type="entry name" value="TPR_REGION"/>
    <property type="match status" value="2"/>
</dbReference>
<evidence type="ECO:0000313" key="5">
    <source>
        <dbReference type="EMBL" id="SFM86646.1"/>
    </source>
</evidence>
<feature type="repeat" description="TPR" evidence="3">
    <location>
        <begin position="116"/>
        <end position="149"/>
    </location>
</feature>
<accession>A0A1I4UCE3</accession>
<dbReference type="Pfam" id="PF00515">
    <property type="entry name" value="TPR_1"/>
    <property type="match status" value="2"/>
</dbReference>
<dbReference type="STRING" id="52442.SAMN05421880_14218"/>
<dbReference type="InterPro" id="IPR051685">
    <property type="entry name" value="Ycf3/AcsC/BcsC/TPR_MFPF"/>
</dbReference>
<name>A0A1I4UCE3_9PROT</name>
<dbReference type="PANTHER" id="PTHR44943">
    <property type="entry name" value="CELLULOSE SYNTHASE OPERON PROTEIN C"/>
    <property type="match status" value="1"/>
</dbReference>
<organism evidence="5 6">
    <name type="scientific">Nitrosomonas nitrosa</name>
    <dbReference type="NCBI Taxonomy" id="52442"/>
    <lineage>
        <taxon>Bacteria</taxon>
        <taxon>Pseudomonadati</taxon>
        <taxon>Pseudomonadota</taxon>
        <taxon>Betaproteobacteria</taxon>
        <taxon>Nitrosomonadales</taxon>
        <taxon>Nitrosomonadaceae</taxon>
        <taxon>Nitrosomonas</taxon>
    </lineage>
</organism>
<dbReference type="Proteomes" id="UP000199561">
    <property type="component" value="Unassembled WGS sequence"/>
</dbReference>
<evidence type="ECO:0000256" key="2">
    <source>
        <dbReference type="ARBA" id="ARBA00022803"/>
    </source>
</evidence>
<dbReference type="InterPro" id="IPR011990">
    <property type="entry name" value="TPR-like_helical_dom_sf"/>
</dbReference>
<dbReference type="PANTHER" id="PTHR44943:SF4">
    <property type="entry name" value="TPR REPEAT-CONTAINING PROTEIN MJ0798"/>
    <property type="match status" value="1"/>
</dbReference>
<evidence type="ECO:0000256" key="1">
    <source>
        <dbReference type="ARBA" id="ARBA00022737"/>
    </source>
</evidence>
<keyword evidence="1" id="KW-0677">Repeat</keyword>
<feature type="repeat" description="TPR" evidence="3">
    <location>
        <begin position="82"/>
        <end position="115"/>
    </location>
</feature>
<dbReference type="PROSITE" id="PS50005">
    <property type="entry name" value="TPR"/>
    <property type="match status" value="3"/>
</dbReference>
<dbReference type="SMART" id="SM00028">
    <property type="entry name" value="TPR"/>
    <property type="match status" value="3"/>
</dbReference>
<dbReference type="Gene3D" id="1.25.40.10">
    <property type="entry name" value="Tetratricopeptide repeat domain"/>
    <property type="match status" value="1"/>
</dbReference>
<dbReference type="PROSITE" id="PS51257">
    <property type="entry name" value="PROKAR_LIPOPROTEIN"/>
    <property type="match status" value="1"/>
</dbReference>
<evidence type="ECO:0000259" key="4">
    <source>
        <dbReference type="Pfam" id="PF13399"/>
    </source>
</evidence>
<proteinExistence type="predicted"/>
<evidence type="ECO:0000256" key="3">
    <source>
        <dbReference type="PROSITE-ProRule" id="PRU00339"/>
    </source>
</evidence>
<dbReference type="Pfam" id="PF13399">
    <property type="entry name" value="LytR_C"/>
    <property type="match status" value="1"/>
</dbReference>
<dbReference type="SUPFAM" id="SSF48452">
    <property type="entry name" value="TPR-like"/>
    <property type="match status" value="1"/>
</dbReference>